<sequence>MSDDVLACDLDVVVVAGENGDPESVVYALLVPLESVFADVFKLAGNAEVRSAAARNLD</sequence>
<proteinExistence type="predicted"/>
<organism evidence="1 2">
    <name type="scientific">Naganishia cerealis</name>
    <dbReference type="NCBI Taxonomy" id="610337"/>
    <lineage>
        <taxon>Eukaryota</taxon>
        <taxon>Fungi</taxon>
        <taxon>Dikarya</taxon>
        <taxon>Basidiomycota</taxon>
        <taxon>Agaricomycotina</taxon>
        <taxon>Tremellomycetes</taxon>
        <taxon>Filobasidiales</taxon>
        <taxon>Filobasidiaceae</taxon>
        <taxon>Naganishia</taxon>
    </lineage>
</organism>
<evidence type="ECO:0000313" key="2">
    <source>
        <dbReference type="Proteomes" id="UP001241377"/>
    </source>
</evidence>
<keyword evidence="2" id="KW-1185">Reference proteome</keyword>
<protein>
    <submittedName>
        <fullName evidence="1">Uncharacterized protein</fullName>
    </submittedName>
</protein>
<name>A0ACC2W610_9TREE</name>
<evidence type="ECO:0000313" key="1">
    <source>
        <dbReference type="EMBL" id="KAJ9107170.1"/>
    </source>
</evidence>
<dbReference type="EMBL" id="JASBWR010000025">
    <property type="protein sequence ID" value="KAJ9107170.1"/>
    <property type="molecule type" value="Genomic_DNA"/>
</dbReference>
<accession>A0ACC2W610</accession>
<comment type="caution">
    <text evidence="1">The sequence shown here is derived from an EMBL/GenBank/DDBJ whole genome shotgun (WGS) entry which is preliminary data.</text>
</comment>
<reference evidence="1" key="1">
    <citation type="submission" date="2023-04" db="EMBL/GenBank/DDBJ databases">
        <title>Draft Genome sequencing of Naganishia species isolated from polar environments using Oxford Nanopore Technology.</title>
        <authorList>
            <person name="Leo P."/>
            <person name="Venkateswaran K."/>
        </authorList>
    </citation>
    <scope>NUCLEOTIDE SEQUENCE</scope>
    <source>
        <strain evidence="1">MNA-CCFEE 5261</strain>
    </source>
</reference>
<dbReference type="Proteomes" id="UP001241377">
    <property type="component" value="Unassembled WGS sequence"/>
</dbReference>
<gene>
    <name evidence="1" type="ORF">QFC19_002830</name>
</gene>